<proteinExistence type="predicted"/>
<name>A0AAE1E6B8_9GAST</name>
<evidence type="ECO:0000256" key="4">
    <source>
        <dbReference type="ARBA" id="ARBA00023136"/>
    </source>
</evidence>
<organism evidence="8 9">
    <name type="scientific">Elysia crispata</name>
    <name type="common">lettuce slug</name>
    <dbReference type="NCBI Taxonomy" id="231223"/>
    <lineage>
        <taxon>Eukaryota</taxon>
        <taxon>Metazoa</taxon>
        <taxon>Spiralia</taxon>
        <taxon>Lophotrochozoa</taxon>
        <taxon>Mollusca</taxon>
        <taxon>Gastropoda</taxon>
        <taxon>Heterobranchia</taxon>
        <taxon>Euthyneura</taxon>
        <taxon>Panpulmonata</taxon>
        <taxon>Sacoglossa</taxon>
        <taxon>Placobranchoidea</taxon>
        <taxon>Plakobranchidae</taxon>
        <taxon>Elysia</taxon>
    </lineage>
</organism>
<keyword evidence="4 6" id="KW-0472">Membrane</keyword>
<feature type="transmembrane region" description="Helical" evidence="6">
    <location>
        <begin position="36"/>
        <end position="57"/>
    </location>
</feature>
<dbReference type="AlphaFoldDB" id="A0AAE1E6B8"/>
<keyword evidence="2 6" id="KW-0812">Transmembrane</keyword>
<evidence type="ECO:0000256" key="2">
    <source>
        <dbReference type="ARBA" id="ARBA00022692"/>
    </source>
</evidence>
<dbReference type="InterPro" id="IPR036259">
    <property type="entry name" value="MFS_trans_sf"/>
</dbReference>
<dbReference type="InterPro" id="IPR020846">
    <property type="entry name" value="MFS_dom"/>
</dbReference>
<dbReference type="GO" id="GO:0016020">
    <property type="term" value="C:membrane"/>
    <property type="evidence" value="ECO:0007669"/>
    <property type="project" value="UniProtKB-SubCell"/>
</dbReference>
<dbReference type="InterPro" id="IPR011701">
    <property type="entry name" value="MFS"/>
</dbReference>
<evidence type="ECO:0000256" key="6">
    <source>
        <dbReference type="SAM" id="Phobius"/>
    </source>
</evidence>
<evidence type="ECO:0000256" key="5">
    <source>
        <dbReference type="SAM" id="MobiDB-lite"/>
    </source>
</evidence>
<evidence type="ECO:0000313" key="9">
    <source>
        <dbReference type="Proteomes" id="UP001283361"/>
    </source>
</evidence>
<dbReference type="Pfam" id="PF07690">
    <property type="entry name" value="MFS_1"/>
    <property type="match status" value="1"/>
</dbReference>
<dbReference type="Proteomes" id="UP001283361">
    <property type="component" value="Unassembled WGS sequence"/>
</dbReference>
<dbReference type="SUPFAM" id="SSF103473">
    <property type="entry name" value="MFS general substrate transporter"/>
    <property type="match status" value="1"/>
</dbReference>
<dbReference type="GO" id="GO:0022857">
    <property type="term" value="F:transmembrane transporter activity"/>
    <property type="evidence" value="ECO:0007669"/>
    <property type="project" value="InterPro"/>
</dbReference>
<evidence type="ECO:0000256" key="1">
    <source>
        <dbReference type="ARBA" id="ARBA00004141"/>
    </source>
</evidence>
<comment type="subcellular location">
    <subcellularLocation>
        <location evidence="1">Membrane</location>
        <topology evidence="1">Multi-pass membrane protein</topology>
    </subcellularLocation>
</comment>
<evidence type="ECO:0000256" key="3">
    <source>
        <dbReference type="ARBA" id="ARBA00022989"/>
    </source>
</evidence>
<feature type="transmembrane region" description="Helical" evidence="6">
    <location>
        <begin position="531"/>
        <end position="554"/>
    </location>
</feature>
<feature type="region of interest" description="Disordered" evidence="5">
    <location>
        <begin position="333"/>
        <end position="361"/>
    </location>
</feature>
<feature type="domain" description="Major facilitator superfamily (MFS) profile" evidence="7">
    <location>
        <begin position="38"/>
        <end position="559"/>
    </location>
</feature>
<evidence type="ECO:0000313" key="8">
    <source>
        <dbReference type="EMBL" id="KAK3795165.1"/>
    </source>
</evidence>
<accession>A0AAE1E6B8</accession>
<feature type="transmembrane region" description="Helical" evidence="6">
    <location>
        <begin position="472"/>
        <end position="494"/>
    </location>
</feature>
<dbReference type="PANTHER" id="PTHR24064">
    <property type="entry name" value="SOLUTE CARRIER FAMILY 22 MEMBER"/>
    <property type="match status" value="1"/>
</dbReference>
<sequence length="587" mass="65023">MPQNGSSERVVAVSTKSVDDVLLALNWWGRYQKVQFVMLMLPVLACVMHSMSVVFIGRDAEHRCAAPGSTNHWRGSTNINSTIIISRIYDNNTDLGYSVDPSFTNGTVTKYGKCRIRTFDSSGRQISSAKCPQGYQYSEPRDRTFVSEWNLVCEQETLSDFSQMVMAIGMTLGAVVFSFLSDRFGRKVIYMFCHTILFLVAVATAFTPNFVVFTILRFFTGATQQGTALTTSVLNIEQLPTAHRALPAVLGLVAYLTRDINWRYAQLLMSAFSVYVLIQWWITDESLRWLVANGRTRQAEKNIRKAARQNGTDVSRVLKVFRQETQPVLLPQTNKSETGFGKTGLSDSEQNEASEKPCPSEQEKPISFLQAIRHKTVLKVLVICCCIWFADSVSYYGLIMTSTSLVDDLYLGYTVNILVELPAALAYVMLINRIGRLKCIYIFNTIGGLSLLTAVCLSTIPGAESIPGRSILIVIVSLLGKFGVSLAYGTLWVFTPELFPTNIRNTCLGVSSMAARAGGMVAPYSRTLGRHFPWAPGVIFGVLCLMIPLLTLFLPETHGREGPGCHLRSVVSDDSLTDTVSARDTRS</sequence>
<keyword evidence="9" id="KW-1185">Reference proteome</keyword>
<feature type="transmembrane region" description="Helical" evidence="6">
    <location>
        <begin position="440"/>
        <end position="460"/>
    </location>
</feature>
<reference evidence="8" key="1">
    <citation type="journal article" date="2023" name="G3 (Bethesda)">
        <title>A reference genome for the long-term kleptoplast-retaining sea slug Elysia crispata morphotype clarki.</title>
        <authorList>
            <person name="Eastman K.E."/>
            <person name="Pendleton A.L."/>
            <person name="Shaikh M.A."/>
            <person name="Suttiyut T."/>
            <person name="Ogas R."/>
            <person name="Tomko P."/>
            <person name="Gavelis G."/>
            <person name="Widhalm J.R."/>
            <person name="Wisecaver J.H."/>
        </authorList>
    </citation>
    <scope>NUCLEOTIDE SEQUENCE</scope>
    <source>
        <strain evidence="8">ECLA1</strain>
    </source>
</reference>
<gene>
    <name evidence="8" type="ORF">RRG08_028364</name>
</gene>
<keyword evidence="3 6" id="KW-1133">Transmembrane helix</keyword>
<feature type="transmembrane region" description="Helical" evidence="6">
    <location>
        <begin position="192"/>
        <end position="219"/>
    </location>
</feature>
<evidence type="ECO:0000259" key="7">
    <source>
        <dbReference type="PROSITE" id="PS50850"/>
    </source>
</evidence>
<feature type="transmembrane region" description="Helical" evidence="6">
    <location>
        <begin position="410"/>
        <end position="428"/>
    </location>
</feature>
<feature type="transmembrane region" description="Helical" evidence="6">
    <location>
        <begin position="377"/>
        <end position="398"/>
    </location>
</feature>
<dbReference type="Gene3D" id="1.20.1250.20">
    <property type="entry name" value="MFS general substrate transporter like domains"/>
    <property type="match status" value="1"/>
</dbReference>
<dbReference type="EMBL" id="JAWDGP010001078">
    <property type="protein sequence ID" value="KAK3795165.1"/>
    <property type="molecule type" value="Genomic_DNA"/>
</dbReference>
<feature type="transmembrane region" description="Helical" evidence="6">
    <location>
        <begin position="161"/>
        <end position="180"/>
    </location>
</feature>
<dbReference type="PROSITE" id="PS50850">
    <property type="entry name" value="MFS"/>
    <property type="match status" value="1"/>
</dbReference>
<protein>
    <recommendedName>
        <fullName evidence="7">Major facilitator superfamily (MFS) profile domain-containing protein</fullName>
    </recommendedName>
</protein>
<comment type="caution">
    <text evidence="8">The sequence shown here is derived from an EMBL/GenBank/DDBJ whole genome shotgun (WGS) entry which is preliminary data.</text>
</comment>